<reference evidence="2" key="1">
    <citation type="submission" date="2021-02" db="EMBL/GenBank/DDBJ databases">
        <title>Comparative genomics reveals that relaxation of natural selection precedes convergent phenotypic evolution of cavefish.</title>
        <authorList>
            <person name="Peng Z."/>
        </authorList>
    </citation>
    <scope>NUCLEOTIDE SEQUENCE</scope>
    <source>
        <tissue evidence="2">Muscle</tissue>
    </source>
</reference>
<name>A0A9W7WFB3_TRIRA</name>
<dbReference type="EMBL" id="JAFHDT010000019">
    <property type="protein sequence ID" value="KAI7795618.1"/>
    <property type="molecule type" value="Genomic_DNA"/>
</dbReference>
<feature type="compositionally biased region" description="Acidic residues" evidence="1">
    <location>
        <begin position="303"/>
        <end position="315"/>
    </location>
</feature>
<sequence>MSSGDVTRVSERLVALKKSIPDCFARKPRGLQEIERWKATEFRQFALYTGKIVLKGALQGHLYEHFLCFSTALCILVNPDLTKSQGLYADQLLKYFVEKGRELYGETFLVYNVHSLLHLSEDAQNFGCLDNCSAFKFESYLHQMKKMVRSGKNVLTQVANRLEETSRLKISNKEKVVSLKCPNNTFVLSPEECCEVVSEEVNNTVLCRVFTNLQPYLMTPCDSRLYGTYVASTRHSQMRCIGKEALDRMAFMDYLRYVVLHFMEYNEVEVAPSGWLEWENERKTSSFPSAEGQKRRKVNENSESSEGECTDEAEELVPKRKKQPCLMLPTAPSFPPTQPSSTNHQVQVPSTSTFLPQQHRSSSTTQQVQEMSKLFEGLERRICLKLEQIHADIKTALGTIQQSVSRPGASASDLTEVLKEPCRTVAELEDLCDQLKDADFRKKTIRYLCLQSGASLGDGIRRMLRKIGHNALWANYSYKGRKEKRPFQPLLINDVIIRACSKVYPQHKSQSVEDMIAVTLKHAPHRGITKTNNQVLLTSPKGPERPLSCERPLKVPNVPCRSCERSLQRPPNVPGDVPLTFKEPYTVTSRGRSGDLFC</sequence>
<evidence type="ECO:0000313" key="2">
    <source>
        <dbReference type="EMBL" id="KAI7795618.1"/>
    </source>
</evidence>
<feature type="region of interest" description="Disordered" evidence="1">
    <location>
        <begin position="284"/>
        <end position="318"/>
    </location>
</feature>
<comment type="caution">
    <text evidence="2">The sequence shown here is derived from an EMBL/GenBank/DDBJ whole genome shotgun (WGS) entry which is preliminary data.</text>
</comment>
<dbReference type="PANTHER" id="PTHR33053">
    <property type="entry name" value="PROTEIN, PUTATIVE-RELATED"/>
    <property type="match status" value="1"/>
</dbReference>
<dbReference type="Proteomes" id="UP001059041">
    <property type="component" value="Linkage Group LG19"/>
</dbReference>
<accession>A0A9W7WFB3</accession>
<dbReference type="AlphaFoldDB" id="A0A9W7WFB3"/>
<gene>
    <name evidence="2" type="ORF">IRJ41_001642</name>
</gene>
<evidence type="ECO:0000256" key="1">
    <source>
        <dbReference type="SAM" id="MobiDB-lite"/>
    </source>
</evidence>
<evidence type="ECO:0000313" key="3">
    <source>
        <dbReference type="Proteomes" id="UP001059041"/>
    </source>
</evidence>
<proteinExistence type="predicted"/>
<organism evidence="2 3">
    <name type="scientific">Triplophysa rosa</name>
    <name type="common">Cave loach</name>
    <dbReference type="NCBI Taxonomy" id="992332"/>
    <lineage>
        <taxon>Eukaryota</taxon>
        <taxon>Metazoa</taxon>
        <taxon>Chordata</taxon>
        <taxon>Craniata</taxon>
        <taxon>Vertebrata</taxon>
        <taxon>Euteleostomi</taxon>
        <taxon>Actinopterygii</taxon>
        <taxon>Neopterygii</taxon>
        <taxon>Teleostei</taxon>
        <taxon>Ostariophysi</taxon>
        <taxon>Cypriniformes</taxon>
        <taxon>Nemacheilidae</taxon>
        <taxon>Triplophysa</taxon>
    </lineage>
</organism>
<keyword evidence="3" id="KW-1185">Reference proteome</keyword>
<feature type="region of interest" description="Disordered" evidence="1">
    <location>
        <begin position="331"/>
        <end position="365"/>
    </location>
</feature>
<feature type="compositionally biased region" description="Polar residues" evidence="1">
    <location>
        <begin position="339"/>
        <end position="365"/>
    </location>
</feature>
<protein>
    <submittedName>
        <fullName evidence="2">Transposase domain-containing protein</fullName>
    </submittedName>
</protein>